<protein>
    <recommendedName>
        <fullName evidence="2">Glycoside-hydrolase family GH114 TIM-barrel domain-containing protein</fullName>
    </recommendedName>
</protein>
<dbReference type="InterPro" id="IPR004352">
    <property type="entry name" value="GH114_TIM-barrel"/>
</dbReference>
<reference evidence="4" key="1">
    <citation type="journal article" date="2019" name="Int. J. Syst. Evol. Microbiol.">
        <title>The Global Catalogue of Microorganisms (GCM) 10K type strain sequencing project: providing services to taxonomists for standard genome sequencing and annotation.</title>
        <authorList>
            <consortium name="The Broad Institute Genomics Platform"/>
            <consortium name="The Broad Institute Genome Sequencing Center for Infectious Disease"/>
            <person name="Wu L."/>
            <person name="Ma J."/>
        </authorList>
    </citation>
    <scope>NUCLEOTIDE SEQUENCE [LARGE SCALE GENOMIC DNA]</scope>
    <source>
        <strain evidence="4">JCM 15591</strain>
    </source>
</reference>
<keyword evidence="4" id="KW-1185">Reference proteome</keyword>
<feature type="compositionally biased region" description="Basic residues" evidence="1">
    <location>
        <begin position="372"/>
        <end position="383"/>
    </location>
</feature>
<dbReference type="InterPro" id="IPR017853">
    <property type="entry name" value="GH"/>
</dbReference>
<proteinExistence type="predicted"/>
<gene>
    <name evidence="3" type="ORF">GCM10009810_08830</name>
</gene>
<accession>A0ABP4WCL2</accession>
<evidence type="ECO:0000256" key="1">
    <source>
        <dbReference type="SAM" id="MobiDB-lite"/>
    </source>
</evidence>
<evidence type="ECO:0000313" key="3">
    <source>
        <dbReference type="EMBL" id="GAA1750677.1"/>
    </source>
</evidence>
<dbReference type="PANTHER" id="PTHR35273:SF2">
    <property type="entry name" value="ALPHA-GALACTOSIDASE"/>
    <property type="match status" value="1"/>
</dbReference>
<evidence type="ECO:0000259" key="2">
    <source>
        <dbReference type="Pfam" id="PF03537"/>
    </source>
</evidence>
<dbReference type="Gene3D" id="3.20.20.70">
    <property type="entry name" value="Aldolase class I"/>
    <property type="match status" value="1"/>
</dbReference>
<dbReference type="SUPFAM" id="SSF51445">
    <property type="entry name" value="(Trans)glycosidases"/>
    <property type="match status" value="1"/>
</dbReference>
<name>A0ABP4WCL2_9MICO</name>
<feature type="compositionally biased region" description="Basic and acidic residues" evidence="1">
    <location>
        <begin position="325"/>
        <end position="337"/>
    </location>
</feature>
<dbReference type="InterPro" id="IPR013785">
    <property type="entry name" value="Aldolase_TIM"/>
</dbReference>
<dbReference type="Pfam" id="PF03537">
    <property type="entry name" value="Glyco_hydro_114"/>
    <property type="match status" value="1"/>
</dbReference>
<sequence length="530" mass="57851">MTPYLTAPIPGTGGTGVLMGEFDDDGRESLVLGFANNQWLTHFKVLGHGVVSWLTRGVSLGIYRNGFSIHSDDLFLPDARWSIAGHDRRGLRPGHLSADAGVQDPDEPADVAYLVAWQRRTGLKIDQAFNGFGSGDWSAQTGAPDPLLPAITAAKGSLRFIIPNLGPARTATGVKWPGADASRETVVRRVGSARTVPRHPMNSFDNVGTKADEVAEYNWIDTSRDDGGSGYCADHPATETCISPLDPVSGYDAYIVPIEKRIAFSHIVANDPMPHSAHQANLAEDRILYPVLDSILATYRRTFAASALLVNPRLTNAGAALARLQDRAGHNRRDRPARGPHRDRHQWLRGPRVCAGHRARWRHGSRSDRPVCRLHQRGGRSRPRRDGARHADGGYGIRQSGRSPQRDAAGDLGAGPAYDVECELCRAHRLTKDVAVFDLDWEDTRAAQVAGLRARGTHAICYFSAGSWENWRSDQAALPAAVKGRNLSGWKGEKWLDTRALATLLPIMGKRMDMCKAKGCESLDPDNVDG</sequence>
<dbReference type="PANTHER" id="PTHR35273">
    <property type="entry name" value="ALPHA-1,4 POLYGALACTOSAMINIDASE, PUTATIVE (AFU_ORTHOLOGUE AFUA_3G07890)-RELATED"/>
    <property type="match status" value="1"/>
</dbReference>
<dbReference type="EMBL" id="BAAAPN010000023">
    <property type="protein sequence ID" value="GAA1750677.1"/>
    <property type="molecule type" value="Genomic_DNA"/>
</dbReference>
<dbReference type="Proteomes" id="UP001501475">
    <property type="component" value="Unassembled WGS sequence"/>
</dbReference>
<comment type="caution">
    <text evidence="3">The sequence shown here is derived from an EMBL/GenBank/DDBJ whole genome shotgun (WGS) entry which is preliminary data.</text>
</comment>
<feature type="domain" description="Glycoside-hydrolase family GH114 TIM-barrel" evidence="2">
    <location>
        <begin position="432"/>
        <end position="530"/>
    </location>
</feature>
<organism evidence="3 4">
    <name type="scientific">Nostocoides vanveenii</name>
    <dbReference type="NCBI Taxonomy" id="330835"/>
    <lineage>
        <taxon>Bacteria</taxon>
        <taxon>Bacillati</taxon>
        <taxon>Actinomycetota</taxon>
        <taxon>Actinomycetes</taxon>
        <taxon>Micrococcales</taxon>
        <taxon>Intrasporangiaceae</taxon>
        <taxon>Nostocoides</taxon>
    </lineage>
</organism>
<feature type="compositionally biased region" description="Basic residues" evidence="1">
    <location>
        <begin position="355"/>
        <end position="364"/>
    </location>
</feature>
<evidence type="ECO:0000313" key="4">
    <source>
        <dbReference type="Proteomes" id="UP001501475"/>
    </source>
</evidence>
<feature type="region of interest" description="Disordered" evidence="1">
    <location>
        <begin position="325"/>
        <end position="412"/>
    </location>
</feature>